<keyword evidence="2" id="KW-1185">Reference proteome</keyword>
<sequence>MVPSSSDPTEPSATSPPLALTLPCQLGKLGHRARVLRIAQGTKRSGSILEPRRNKGSWVELNSSADGFKGWSGLDNGKESLDL</sequence>
<dbReference type="AlphaFoldDB" id="A0A498HLC5"/>
<evidence type="ECO:0000313" key="2">
    <source>
        <dbReference type="Proteomes" id="UP000290289"/>
    </source>
</evidence>
<dbReference type="Proteomes" id="UP000290289">
    <property type="component" value="Chromosome 16"/>
</dbReference>
<proteinExistence type="predicted"/>
<organism evidence="1 2">
    <name type="scientific">Malus domestica</name>
    <name type="common">Apple</name>
    <name type="synonym">Pyrus malus</name>
    <dbReference type="NCBI Taxonomy" id="3750"/>
    <lineage>
        <taxon>Eukaryota</taxon>
        <taxon>Viridiplantae</taxon>
        <taxon>Streptophyta</taxon>
        <taxon>Embryophyta</taxon>
        <taxon>Tracheophyta</taxon>
        <taxon>Spermatophyta</taxon>
        <taxon>Magnoliopsida</taxon>
        <taxon>eudicotyledons</taxon>
        <taxon>Gunneridae</taxon>
        <taxon>Pentapetalae</taxon>
        <taxon>rosids</taxon>
        <taxon>fabids</taxon>
        <taxon>Rosales</taxon>
        <taxon>Rosaceae</taxon>
        <taxon>Amygdaloideae</taxon>
        <taxon>Maleae</taxon>
        <taxon>Malus</taxon>
    </lineage>
</organism>
<gene>
    <name evidence="1" type="ORF">DVH24_007581</name>
</gene>
<name>A0A498HLC5_MALDO</name>
<protein>
    <submittedName>
        <fullName evidence="1">Uncharacterized protein</fullName>
    </submittedName>
</protein>
<reference evidence="1 2" key="1">
    <citation type="submission" date="2018-10" db="EMBL/GenBank/DDBJ databases">
        <title>A high-quality apple genome assembly.</title>
        <authorList>
            <person name="Hu J."/>
        </authorList>
    </citation>
    <scope>NUCLEOTIDE SEQUENCE [LARGE SCALE GENOMIC DNA]</scope>
    <source>
        <strain evidence="2">cv. HFTH1</strain>
        <tissue evidence="1">Young leaf</tissue>
    </source>
</reference>
<dbReference type="EMBL" id="RDQH01000342">
    <property type="protein sequence ID" value="RXH70325.1"/>
    <property type="molecule type" value="Genomic_DNA"/>
</dbReference>
<accession>A0A498HLC5</accession>
<evidence type="ECO:0000313" key="1">
    <source>
        <dbReference type="EMBL" id="RXH70325.1"/>
    </source>
</evidence>
<comment type="caution">
    <text evidence="1">The sequence shown here is derived from an EMBL/GenBank/DDBJ whole genome shotgun (WGS) entry which is preliminary data.</text>
</comment>